<dbReference type="EMBL" id="CP034348">
    <property type="protein sequence ID" value="QGX97759.1"/>
    <property type="molecule type" value="Genomic_DNA"/>
</dbReference>
<evidence type="ECO:0000256" key="11">
    <source>
        <dbReference type="PIRSR" id="PIRSR000017-2"/>
    </source>
</evidence>
<evidence type="ECO:0000256" key="8">
    <source>
        <dbReference type="ARBA" id="ARBA00023004"/>
    </source>
</evidence>
<evidence type="ECO:0000313" key="14">
    <source>
        <dbReference type="Proteomes" id="UP000428330"/>
    </source>
</evidence>
<evidence type="ECO:0000256" key="3">
    <source>
        <dbReference type="ARBA" id="ARBA00022448"/>
    </source>
</evidence>
<dbReference type="GO" id="GO:0030077">
    <property type="term" value="C:plasma membrane light-harvesting complex"/>
    <property type="evidence" value="ECO:0007669"/>
    <property type="project" value="InterPro"/>
</dbReference>
<feature type="binding site" description="axial binding residue" evidence="11">
    <location>
        <position position="144"/>
    </location>
    <ligand>
        <name>heme</name>
        <dbReference type="ChEBI" id="CHEBI:30413"/>
        <label>2</label>
    </ligand>
    <ligandPart>
        <name>Fe</name>
        <dbReference type="ChEBI" id="CHEBI:18248"/>
    </ligandPart>
</feature>
<keyword evidence="12" id="KW-0472">Membrane</keyword>
<evidence type="ECO:0000256" key="2">
    <source>
        <dbReference type="ARBA" id="ARBA00015978"/>
    </source>
</evidence>
<keyword evidence="12" id="KW-1133">Transmembrane helix</keyword>
<evidence type="ECO:0000256" key="10">
    <source>
        <dbReference type="PIRSR" id="PIRSR000017-1"/>
    </source>
</evidence>
<dbReference type="InterPro" id="IPR036280">
    <property type="entry name" value="Multihaem_cyt_sf"/>
</dbReference>
<evidence type="ECO:0000256" key="7">
    <source>
        <dbReference type="ARBA" id="ARBA00022982"/>
    </source>
</evidence>
<dbReference type="Proteomes" id="UP000428330">
    <property type="component" value="Chromosome"/>
</dbReference>
<dbReference type="OrthoDB" id="9813732at2"/>
<reference evidence="14" key="1">
    <citation type="submission" date="2018-12" db="EMBL/GenBank/DDBJ databases">
        <title>Complete genome sequence of Roseovarius sp. MME-070.</title>
        <authorList>
            <person name="Nam Y.-D."/>
            <person name="Kang J."/>
            <person name="Chung W.-H."/>
            <person name="Park Y.S."/>
        </authorList>
    </citation>
    <scope>NUCLEOTIDE SEQUENCE [LARGE SCALE GENOMIC DNA]</scope>
    <source>
        <strain evidence="14">MME-070</strain>
    </source>
</reference>
<keyword evidence="6 9" id="KW-0479">Metal-binding</keyword>
<evidence type="ECO:0000256" key="1">
    <source>
        <dbReference type="ARBA" id="ARBA00003196"/>
    </source>
</evidence>
<keyword evidence="4 9" id="KW-0602">Photosynthesis</keyword>
<evidence type="ECO:0000256" key="9">
    <source>
        <dbReference type="PIRNR" id="PIRNR000017"/>
    </source>
</evidence>
<proteinExistence type="predicted"/>
<feature type="binding site" description="axial binding residue" evidence="11">
    <location>
        <position position="173"/>
    </location>
    <ligand>
        <name>heme</name>
        <dbReference type="ChEBI" id="CHEBI:30413"/>
        <label>2</label>
    </ligand>
    <ligandPart>
        <name>Fe</name>
        <dbReference type="ChEBI" id="CHEBI:18248"/>
    </ligandPart>
</feature>
<dbReference type="CDD" id="cd09224">
    <property type="entry name" value="CytoC_RC"/>
    <property type="match status" value="1"/>
</dbReference>
<accession>A0A6I6ILG5</accession>
<sequence>MLPNWFNKWNAENPTDIYRPIFIFGAIGGAVIVVVALLMFGQPYATDSLQTGPRGTGMSVPEFEADLAVPDPGIEAFLASTSSPVVPQGGEEMAGSARENVPPGLEGLTVENYDRLLAAMRSWTGIPDLFDDPDNYQTAVGHVMITMTQNLNENWDGHVNANKQVGVTCYTCHRGQPVPSDVWFDATPTVKAAQGWSANQNRATATSSFTSLPSDALQHFLVDGETIGVHDLESRVAGIPGQDDFPGIQHAERTYALMNYVANSLGVNCVFCHNSRAFYDPGQVTPQWATEMLGIGMVQELNNEYLIPVGALLPEDRLGPVHQDAPKAACKTCHKGYQQPLQGTNVIGDWPELATTEAPDYSN</sequence>
<comment type="function">
    <text evidence="1 9">The reaction center of purple bacteria contains a tightly bound cytochrome molecule which re-reduces the photo oxidized primary electron donor.</text>
</comment>
<gene>
    <name evidence="13" type="ORF">EI983_05480</name>
</gene>
<keyword evidence="8 9" id="KW-0408">Iron</keyword>
<dbReference type="SUPFAM" id="SSF48695">
    <property type="entry name" value="Multiheme cytochromes"/>
    <property type="match status" value="1"/>
</dbReference>
<feature type="transmembrane region" description="Helical" evidence="12">
    <location>
        <begin position="20"/>
        <end position="40"/>
    </location>
</feature>
<dbReference type="Gene3D" id="1.10.468.10">
    <property type="entry name" value="Photosynthetic Reaction Center, subunit C, domain 2"/>
    <property type="match status" value="2"/>
</dbReference>
<keyword evidence="14" id="KW-1185">Reference proteome</keyword>
<dbReference type="GO" id="GO:0019684">
    <property type="term" value="P:photosynthesis, light reaction"/>
    <property type="evidence" value="ECO:0007669"/>
    <property type="project" value="InterPro"/>
</dbReference>
<keyword evidence="3 9" id="KW-0813">Transport</keyword>
<feature type="binding site" description="covalent" evidence="10">
    <location>
        <position position="172"/>
    </location>
    <ligand>
        <name>heme</name>
        <dbReference type="ChEBI" id="CHEBI:30413"/>
        <label>2</label>
    </ligand>
</feature>
<evidence type="ECO:0000256" key="6">
    <source>
        <dbReference type="ARBA" id="ARBA00022723"/>
    </source>
</evidence>
<feature type="binding site" description="covalent" evidence="10">
    <location>
        <position position="169"/>
    </location>
    <ligand>
        <name>heme</name>
        <dbReference type="ChEBI" id="CHEBI:30413"/>
        <label>2</label>
    </ligand>
</feature>
<dbReference type="Pfam" id="PF02276">
    <property type="entry name" value="CytoC_RC"/>
    <property type="match status" value="1"/>
</dbReference>
<dbReference type="AlphaFoldDB" id="A0A6I6ILG5"/>
<dbReference type="PIRSF" id="PIRSF000017">
    <property type="entry name" value="RC_cytochrome"/>
    <property type="match status" value="1"/>
</dbReference>
<feature type="binding site" description="axial binding residue" evidence="11">
    <location>
        <position position="158"/>
    </location>
    <ligand>
        <name>heme</name>
        <dbReference type="ChEBI" id="CHEBI:30413"/>
        <label>4</label>
    </ligand>
    <ligandPart>
        <name>Fe</name>
        <dbReference type="ChEBI" id="CHEBI:18248"/>
    </ligandPart>
</feature>
<feature type="binding site" description="axial binding residue" evidence="11">
    <location>
        <position position="273"/>
    </location>
    <ligand>
        <name>heme</name>
        <dbReference type="ChEBI" id="CHEBI:30413"/>
        <label>3</label>
    </ligand>
    <ligandPart>
        <name>Fe</name>
        <dbReference type="ChEBI" id="CHEBI:18248"/>
    </ligandPart>
</feature>
<dbReference type="GO" id="GO:0020037">
    <property type="term" value="F:heme binding"/>
    <property type="evidence" value="ECO:0007669"/>
    <property type="project" value="InterPro"/>
</dbReference>
<comment type="PTM">
    <text evidence="9 10">Binds 4 heme groups per subunit.</text>
</comment>
<evidence type="ECO:0000313" key="13">
    <source>
        <dbReference type="EMBL" id="QGX97759.1"/>
    </source>
</evidence>
<name>A0A6I6ILG5_9RHOB</name>
<evidence type="ECO:0000256" key="12">
    <source>
        <dbReference type="SAM" id="Phobius"/>
    </source>
</evidence>
<keyword evidence="12" id="KW-0812">Transmembrane</keyword>
<feature type="binding site" description="axial binding residue" evidence="11">
    <location>
        <position position="258"/>
    </location>
    <ligand>
        <name>heme</name>
        <dbReference type="ChEBI" id="CHEBI:30413"/>
        <label>3</label>
    </ligand>
    <ligandPart>
        <name>Fe</name>
        <dbReference type="ChEBI" id="CHEBI:18248"/>
    </ligandPart>
</feature>
<feature type="binding site" description="covalent" evidence="10">
    <location>
        <position position="272"/>
    </location>
    <ligand>
        <name>heme</name>
        <dbReference type="ChEBI" id="CHEBI:30413"/>
        <label>3</label>
    </ligand>
</feature>
<feature type="binding site" description="covalent" evidence="10">
    <location>
        <position position="269"/>
    </location>
    <ligand>
        <name>heme</name>
        <dbReference type="ChEBI" id="CHEBI:30413"/>
        <label>3</label>
    </ligand>
</feature>
<keyword evidence="9" id="KW-0674">Reaction center</keyword>
<keyword evidence="7 9" id="KW-0249">Electron transport</keyword>
<dbReference type="InterPro" id="IPR003158">
    <property type="entry name" value="Photosyn_RC_cyt_c-su"/>
</dbReference>
<dbReference type="InterPro" id="IPR023119">
    <property type="entry name" value="Multihaem_cyt_PRC_cyt_su-like"/>
</dbReference>
<dbReference type="RefSeq" id="WP_157706392.1">
    <property type="nucleotide sequence ID" value="NZ_CP034348.1"/>
</dbReference>
<dbReference type="GO" id="GO:0009055">
    <property type="term" value="F:electron transfer activity"/>
    <property type="evidence" value="ECO:0007669"/>
    <property type="project" value="InterPro"/>
</dbReference>
<dbReference type="KEGG" id="rom:EI983_05480"/>
<organism evidence="13 14">
    <name type="scientific">Roseovarius faecimaris</name>
    <dbReference type="NCBI Taxonomy" id="2494550"/>
    <lineage>
        <taxon>Bacteria</taxon>
        <taxon>Pseudomonadati</taxon>
        <taxon>Pseudomonadota</taxon>
        <taxon>Alphaproteobacteria</taxon>
        <taxon>Rhodobacterales</taxon>
        <taxon>Roseobacteraceae</taxon>
        <taxon>Roseovarius</taxon>
    </lineage>
</organism>
<dbReference type="GO" id="GO:0005506">
    <property type="term" value="F:iron ion binding"/>
    <property type="evidence" value="ECO:0007669"/>
    <property type="project" value="InterPro"/>
</dbReference>
<evidence type="ECO:0000256" key="5">
    <source>
        <dbReference type="ARBA" id="ARBA00022617"/>
    </source>
</evidence>
<feature type="binding site" description="covalent" evidence="10">
    <location>
        <position position="333"/>
    </location>
    <ligand>
        <name>heme</name>
        <dbReference type="ChEBI" id="CHEBI:30413"/>
        <label>4</label>
    </ligand>
</feature>
<keyword evidence="5 9" id="KW-0349">Heme</keyword>
<dbReference type="NCBIfam" id="NF040706">
    <property type="entry name" value="photo_cyt_PufC"/>
    <property type="match status" value="1"/>
</dbReference>
<evidence type="ECO:0000256" key="4">
    <source>
        <dbReference type="ARBA" id="ARBA00022531"/>
    </source>
</evidence>
<protein>
    <recommendedName>
        <fullName evidence="2 9">Photosynthetic reaction center cytochrome c subunit</fullName>
    </recommendedName>
</protein>
<feature type="binding site" description="covalent" evidence="10">
    <location>
        <position position="330"/>
    </location>
    <ligand>
        <name>heme</name>
        <dbReference type="ChEBI" id="CHEBI:30413"/>
        <label>4</label>
    </ligand>
</feature>
<feature type="binding site" description="axial binding residue" evidence="11">
    <location>
        <position position="334"/>
    </location>
    <ligand>
        <name>heme</name>
        <dbReference type="ChEBI" id="CHEBI:30413"/>
        <label>4</label>
    </ligand>
    <ligandPart>
        <name>Fe</name>
        <dbReference type="ChEBI" id="CHEBI:18248"/>
    </ligandPart>
</feature>